<accession>A0A150XI51</accession>
<dbReference type="AlphaFoldDB" id="A0A150XI51"/>
<evidence type="ECO:0000313" key="1">
    <source>
        <dbReference type="EMBL" id="KYG78401.1"/>
    </source>
</evidence>
<name>A0A150XI51_9BACT</name>
<gene>
    <name evidence="1" type="ORF">AWW68_06440</name>
</gene>
<protein>
    <submittedName>
        <fullName evidence="1">Uncharacterized protein</fullName>
    </submittedName>
</protein>
<reference evidence="1 2" key="1">
    <citation type="submission" date="2016-01" db="EMBL/GenBank/DDBJ databases">
        <title>Genome sequencing of Roseivirga spongicola UST030701-084.</title>
        <authorList>
            <person name="Selvaratnam C."/>
            <person name="Thevarajoo S."/>
            <person name="Goh K.M."/>
            <person name="Ee R."/>
            <person name="Chan K.-G."/>
            <person name="Chong C.S."/>
        </authorList>
    </citation>
    <scope>NUCLEOTIDE SEQUENCE [LARGE SCALE GENOMIC DNA]</scope>
    <source>
        <strain evidence="1 2">UST030701-084</strain>
    </source>
</reference>
<evidence type="ECO:0000313" key="2">
    <source>
        <dbReference type="Proteomes" id="UP000075606"/>
    </source>
</evidence>
<sequence length="62" mass="7072">MLTFDLFDLGNLGFVVIVKCLIRMIKSLVMDIIETIIREAASVRRLAYLLSNDWSKVNSVLL</sequence>
<dbReference type="EMBL" id="LRPC01000001">
    <property type="protein sequence ID" value="KYG78401.1"/>
    <property type="molecule type" value="Genomic_DNA"/>
</dbReference>
<organism evidence="1 2">
    <name type="scientific">Roseivirga spongicola</name>
    <dbReference type="NCBI Taxonomy" id="333140"/>
    <lineage>
        <taxon>Bacteria</taxon>
        <taxon>Pseudomonadati</taxon>
        <taxon>Bacteroidota</taxon>
        <taxon>Cytophagia</taxon>
        <taxon>Cytophagales</taxon>
        <taxon>Roseivirgaceae</taxon>
        <taxon>Roseivirga</taxon>
    </lineage>
</organism>
<dbReference type="Proteomes" id="UP000075606">
    <property type="component" value="Unassembled WGS sequence"/>
</dbReference>
<proteinExistence type="predicted"/>
<keyword evidence="2" id="KW-1185">Reference proteome</keyword>
<comment type="caution">
    <text evidence="1">The sequence shown here is derived from an EMBL/GenBank/DDBJ whole genome shotgun (WGS) entry which is preliminary data.</text>
</comment>